<dbReference type="EMBL" id="FO203431">
    <property type="protein sequence ID" value="CCH90949.1"/>
    <property type="molecule type" value="Genomic_DNA"/>
</dbReference>
<dbReference type="Proteomes" id="UP000006461">
    <property type="component" value="Chromosome"/>
</dbReference>
<feature type="compositionally biased region" description="Low complexity" evidence="1">
    <location>
        <begin position="347"/>
        <end position="356"/>
    </location>
</feature>
<evidence type="ECO:0008006" key="6">
    <source>
        <dbReference type="Google" id="ProtNLM"/>
    </source>
</evidence>
<feature type="transmembrane region" description="Helical" evidence="2">
    <location>
        <begin position="711"/>
        <end position="732"/>
    </location>
</feature>
<gene>
    <name evidence="4" type="ordered locus">MODMU_5582</name>
</gene>
<feature type="region of interest" description="Disordered" evidence="1">
    <location>
        <begin position="327"/>
        <end position="356"/>
    </location>
</feature>
<dbReference type="KEGG" id="mmar:MODMU_5582"/>
<proteinExistence type="predicted"/>
<evidence type="ECO:0000256" key="1">
    <source>
        <dbReference type="SAM" id="MobiDB-lite"/>
    </source>
</evidence>
<evidence type="ECO:0000256" key="3">
    <source>
        <dbReference type="SAM" id="SignalP"/>
    </source>
</evidence>
<keyword evidence="3" id="KW-0732">Signal</keyword>
<evidence type="ECO:0000256" key="2">
    <source>
        <dbReference type="SAM" id="Phobius"/>
    </source>
</evidence>
<sequence>MRRRAAGRADGRHSTPSLLLVAGAALLAGLPAAPAAAAPALASAPDGRPVQITVDRLEPRTVVPGSPIEVSGTLVNDSTETWSDLTVRVQRGDVLTSRDALVDELADPDEATTATAPFRELDGDLEPGDTLQFSYATTAEELQLTEDGVYPLLVNLNGTREDGDPERVGQLSTQLVVGQPLPAARTSVAWLWPITDRPHRDASGGFADDDLAGEVADGGRLDRAVRVLEDLPTVPGADPAETDPAVPVTLAVDPALLEELSLMAVGPYTVGDDEGTGTADAGDLLDRLRTVAEEHPVVALPYADVDADALVATGQSAVVTRSLPGTAEGTAQQPADDGGALTPADPGAGSTDGAAETGAGAAIVREVLGVTPRTDLAWAAGGALSGPTLDTLQAGGVDTVVLSDQGLADGDRAVGVGGAPAAARSSQPAAAGDVTTLVADSRLSEVVAEATPDSGQGRLTEQRYLAELGALTRQLAAREAGTQQTVLVTPPRAVDPDPAVLTAMMTDTATQPWLAAVGVDALTTGPEVATGDLVDSTAALPAAGMTEIAETSRVRDDFAAAVVGDPATVLAGTDAAIARAASAEWRGDDEGFAAAAADLQDTVADLRGQVTLLSPVDGTYSLASSDAPLVLTVQNDLPFAVDVRLELRTRDNVGLTTEDIGVTTLQPSSRTPLQVPAHVRQSGGFAVSARLTTPGGGPLGETVTMQVKSTAYGWITLGITFGAAALLALLFLRRAVRFVLARRRGEPEDQAPLDAAVPPTRSPV</sequence>
<accession>I4F5N6</accession>
<feature type="chain" id="PRO_5003689490" description="Glycoprotein" evidence="3">
    <location>
        <begin position="38"/>
        <end position="764"/>
    </location>
</feature>
<reference evidence="4 5" key="1">
    <citation type="journal article" date="2012" name="J. Bacteriol.">
        <title>Genome Sequence of Radiation-Resistant Modestobacter marinus Strain BC501, a Representative Actinobacterium That Thrives on Calcareous Stone Surfaces.</title>
        <authorList>
            <person name="Normand P."/>
            <person name="Gury J."/>
            <person name="Pujic P."/>
            <person name="Chouaia B."/>
            <person name="Crotti E."/>
            <person name="Brusetti L."/>
            <person name="Daffonchio D."/>
            <person name="Vacherie B."/>
            <person name="Barbe V."/>
            <person name="Medigue C."/>
            <person name="Calteau A."/>
            <person name="Ghodhbane-Gtari F."/>
            <person name="Essoussi I."/>
            <person name="Nouioui I."/>
            <person name="Abbassi-Ghozzi I."/>
            <person name="Gtari M."/>
        </authorList>
    </citation>
    <scope>NUCLEOTIDE SEQUENCE [LARGE SCALE GENOMIC DNA]</scope>
    <source>
        <strain evidence="5">BC 501</strain>
    </source>
</reference>
<dbReference type="OMA" id="TDFAWPV"/>
<keyword evidence="2" id="KW-0812">Transmembrane</keyword>
<dbReference type="InterPro" id="IPR046112">
    <property type="entry name" value="DUF6049"/>
</dbReference>
<feature type="signal peptide" evidence="3">
    <location>
        <begin position="1"/>
        <end position="37"/>
    </location>
</feature>
<dbReference type="HOGENOM" id="CLU_019407_0_0_11"/>
<keyword evidence="2" id="KW-0472">Membrane</keyword>
<name>I4F5N6_MODI5</name>
<dbReference type="PATRIC" id="fig|477641.3.peg.5255"/>
<organism evidence="4 5">
    <name type="scientific">Modestobacter italicus (strain DSM 44449 / CECT 9708 / BC 501)</name>
    <dbReference type="NCBI Taxonomy" id="2732864"/>
    <lineage>
        <taxon>Bacteria</taxon>
        <taxon>Bacillati</taxon>
        <taxon>Actinomycetota</taxon>
        <taxon>Actinomycetes</taxon>
        <taxon>Geodermatophilales</taxon>
        <taxon>Geodermatophilaceae</taxon>
        <taxon>Modestobacter</taxon>
    </lineage>
</organism>
<protein>
    <recommendedName>
        <fullName evidence="6">Glycoprotein</fullName>
    </recommendedName>
</protein>
<keyword evidence="2" id="KW-1133">Transmembrane helix</keyword>
<evidence type="ECO:0000313" key="4">
    <source>
        <dbReference type="EMBL" id="CCH90949.1"/>
    </source>
</evidence>
<dbReference type="eggNOG" id="COG3170">
    <property type="taxonomic scope" value="Bacteria"/>
</dbReference>
<dbReference type="AlphaFoldDB" id="I4F5N6"/>
<evidence type="ECO:0000313" key="5">
    <source>
        <dbReference type="Proteomes" id="UP000006461"/>
    </source>
</evidence>
<dbReference type="Pfam" id="PF19516">
    <property type="entry name" value="DUF6049"/>
    <property type="match status" value="1"/>
</dbReference>
<dbReference type="OrthoDB" id="3797035at2"/>
<dbReference type="STRING" id="477641.MODMU_5582"/>
<keyword evidence="5" id="KW-1185">Reference proteome</keyword>